<keyword evidence="3" id="KW-0808">Transferase</keyword>
<dbReference type="InterPro" id="IPR029055">
    <property type="entry name" value="Ntn_hydrolases_N"/>
</dbReference>
<name>A0A0J6VWF6_MYCCU</name>
<protein>
    <submittedName>
        <fullName evidence="3">Glucosamine--fructose-6-phosphate aminotransferase</fullName>
    </submittedName>
</protein>
<gene>
    <name evidence="3" type="ORF">MCHUDSM44219_03870</name>
</gene>
<dbReference type="PROSITE" id="PS51278">
    <property type="entry name" value="GATASE_TYPE_2"/>
    <property type="match status" value="1"/>
</dbReference>
<dbReference type="EMBL" id="JYNX01000058">
    <property type="protein sequence ID" value="KMO73818.1"/>
    <property type="molecule type" value="Genomic_DNA"/>
</dbReference>
<dbReference type="PANTHER" id="PTHR42824">
    <property type="entry name" value="GLUTAMINE AMIDOTRANSFERASE"/>
    <property type="match status" value="1"/>
</dbReference>
<dbReference type="PATRIC" id="fig|1800.3.peg.3899"/>
<feature type="domain" description="Glutamine amidotransferase type-2" evidence="2">
    <location>
        <begin position="2"/>
        <end position="286"/>
    </location>
</feature>
<keyword evidence="1" id="KW-0315">Glutamine amidotransferase</keyword>
<evidence type="ECO:0000256" key="1">
    <source>
        <dbReference type="ARBA" id="ARBA00022962"/>
    </source>
</evidence>
<evidence type="ECO:0000259" key="2">
    <source>
        <dbReference type="PROSITE" id="PS51278"/>
    </source>
</evidence>
<dbReference type="Pfam" id="PF13230">
    <property type="entry name" value="GATase_4"/>
    <property type="match status" value="1"/>
</dbReference>
<dbReference type="OrthoDB" id="9804310at2"/>
<dbReference type="PANTHER" id="PTHR42824:SF1">
    <property type="entry name" value="GLUTAMINE AMIDOTRANSFERASE YAFJ-RELATED"/>
    <property type="match status" value="1"/>
</dbReference>
<dbReference type="CDD" id="cd01908">
    <property type="entry name" value="YafJ"/>
    <property type="match status" value="1"/>
</dbReference>
<dbReference type="Proteomes" id="UP000036176">
    <property type="component" value="Unassembled WGS sequence"/>
</dbReference>
<evidence type="ECO:0000313" key="4">
    <source>
        <dbReference type="Proteomes" id="UP000036176"/>
    </source>
</evidence>
<comment type="caution">
    <text evidence="3">The sequence shown here is derived from an EMBL/GenBank/DDBJ whole genome shotgun (WGS) entry which is preliminary data.</text>
</comment>
<dbReference type="InterPro" id="IPR017932">
    <property type="entry name" value="GATase_2_dom"/>
</dbReference>
<proteinExistence type="predicted"/>
<organism evidence="3 4">
    <name type="scientific">Mycolicibacterium chubuense</name>
    <name type="common">Mycobacterium chubuense</name>
    <dbReference type="NCBI Taxonomy" id="1800"/>
    <lineage>
        <taxon>Bacteria</taxon>
        <taxon>Bacillati</taxon>
        <taxon>Actinomycetota</taxon>
        <taxon>Actinomycetes</taxon>
        <taxon>Mycobacteriales</taxon>
        <taxon>Mycobacteriaceae</taxon>
        <taxon>Mycolicibacterium</taxon>
    </lineage>
</organism>
<reference evidence="3 4" key="1">
    <citation type="journal article" date="2015" name="Genome Biol. Evol.">
        <title>Characterization of Three Mycobacterium spp. with Potential Use in Bioremediation by Genome Sequencing and Comparative Genomics.</title>
        <authorList>
            <person name="Das S."/>
            <person name="Pettersson B.M."/>
            <person name="Behra P.R."/>
            <person name="Ramesh M."/>
            <person name="Dasgupta S."/>
            <person name="Bhattacharya A."/>
            <person name="Kirsebom L.A."/>
        </authorList>
    </citation>
    <scope>NUCLEOTIDE SEQUENCE [LARGE SCALE GENOMIC DNA]</scope>
    <source>
        <strain evidence="3 4">DSM 44219</strain>
    </source>
</reference>
<dbReference type="SUPFAM" id="SSF56235">
    <property type="entry name" value="N-terminal nucleophile aminohydrolases (Ntn hydrolases)"/>
    <property type="match status" value="1"/>
</dbReference>
<dbReference type="RefSeq" id="WP_048419810.1">
    <property type="nucleotide sequence ID" value="NZ_JYNX01000058.1"/>
</dbReference>
<sequence>MCRLFGLHAGTPVPATFWLLDAPDSLAEQSRRNPDGTGLGYFDATGRPMVDKQPLAAWEDAEFAREAREVTATTVLAHVRYASTGGPDAANTHPFLQDGRLFAHNGVVEDLDVLDARLAELQVIDLVAGQTDSERVFALITASVRIRGGDVGAGLLDALNWLAAHVGVYALNILLCTATDMWALRYPDTHDLFVLDRRRPARHAPFELRSSRIRSRAARLDDAPSVVFATERMDDDPAWRPLCDGELVHVGPGLDITCATGVVAAPAHRLTAADLNAVAVASQSAG</sequence>
<keyword evidence="4" id="KW-1185">Reference proteome</keyword>
<dbReference type="InterPro" id="IPR026869">
    <property type="entry name" value="EgtC-like"/>
</dbReference>
<keyword evidence="3" id="KW-0032">Aminotransferase</keyword>
<dbReference type="AlphaFoldDB" id="A0A0J6VWF6"/>
<accession>A0A0J6VWF6</accession>
<evidence type="ECO:0000313" key="3">
    <source>
        <dbReference type="EMBL" id="KMO73818.1"/>
    </source>
</evidence>
<dbReference type="GO" id="GO:0008483">
    <property type="term" value="F:transaminase activity"/>
    <property type="evidence" value="ECO:0007669"/>
    <property type="project" value="UniProtKB-KW"/>
</dbReference>
<dbReference type="Gene3D" id="3.60.20.10">
    <property type="entry name" value="Glutamine Phosphoribosylpyrophosphate, subunit 1, domain 1"/>
    <property type="match status" value="1"/>
</dbReference>